<gene>
    <name evidence="2" type="ORF">LCGC14_0865930</name>
</gene>
<comment type="caution">
    <text evidence="2">The sequence shown here is derived from an EMBL/GenBank/DDBJ whole genome shotgun (WGS) entry which is preliminary data.</text>
</comment>
<reference evidence="2" key="1">
    <citation type="journal article" date="2015" name="Nature">
        <title>Complex archaea that bridge the gap between prokaryotes and eukaryotes.</title>
        <authorList>
            <person name="Spang A."/>
            <person name="Saw J.H."/>
            <person name="Jorgensen S.L."/>
            <person name="Zaremba-Niedzwiedzka K."/>
            <person name="Martijn J."/>
            <person name="Lind A.E."/>
            <person name="van Eijk R."/>
            <person name="Schleper C."/>
            <person name="Guy L."/>
            <person name="Ettema T.J."/>
        </authorList>
    </citation>
    <scope>NUCLEOTIDE SEQUENCE</scope>
</reference>
<dbReference type="Pfam" id="PF07589">
    <property type="entry name" value="PEP-CTERM"/>
    <property type="match status" value="1"/>
</dbReference>
<name>A0A0F9RQR6_9ZZZZ</name>
<dbReference type="EMBL" id="LAZR01002648">
    <property type="protein sequence ID" value="KKN27311.1"/>
    <property type="molecule type" value="Genomic_DNA"/>
</dbReference>
<dbReference type="InterPro" id="IPR013424">
    <property type="entry name" value="Ice-binding_C"/>
</dbReference>
<sequence length="209" mass="21089">MKIQNTILAVAALTLSSAAMAVPTYTATYLGNDCVSTMGATCADLGSTMSGVSGGAVIAPATSVSGVAKRPGDDTSNGAQVLSYNVTSRNNNPVGAATDIVITGLDGAFDFYWGSIDSYNIVDFYLGADKVSYNGNQAFAATGAAGTAANFNTDGYFSFSGIFDKVVLSSSGGVAFEVARAMSVPEPGTFALLGLGLAGLGAARRRQKA</sequence>
<organism evidence="2">
    <name type="scientific">marine sediment metagenome</name>
    <dbReference type="NCBI Taxonomy" id="412755"/>
    <lineage>
        <taxon>unclassified sequences</taxon>
        <taxon>metagenomes</taxon>
        <taxon>ecological metagenomes</taxon>
    </lineage>
</organism>
<dbReference type="AlphaFoldDB" id="A0A0F9RQR6"/>
<evidence type="ECO:0000313" key="2">
    <source>
        <dbReference type="EMBL" id="KKN27311.1"/>
    </source>
</evidence>
<dbReference type="NCBIfam" id="TIGR02595">
    <property type="entry name" value="PEP_CTERM"/>
    <property type="match status" value="1"/>
</dbReference>
<protein>
    <recommendedName>
        <fullName evidence="1">Ice-binding protein C-terminal domain-containing protein</fullName>
    </recommendedName>
</protein>
<evidence type="ECO:0000259" key="1">
    <source>
        <dbReference type="Pfam" id="PF07589"/>
    </source>
</evidence>
<feature type="domain" description="Ice-binding protein C-terminal" evidence="1">
    <location>
        <begin position="183"/>
        <end position="206"/>
    </location>
</feature>
<proteinExistence type="predicted"/>
<accession>A0A0F9RQR6</accession>